<keyword evidence="4" id="KW-0808">Transferase</keyword>
<evidence type="ECO:0000256" key="2">
    <source>
        <dbReference type="ARBA" id="ARBA00011900"/>
    </source>
</evidence>
<gene>
    <name evidence="7" type="ORF">BB347_18370</name>
    <name evidence="8" type="ORF">SAMN05421809_3692</name>
</gene>
<dbReference type="InterPro" id="IPR029063">
    <property type="entry name" value="SAM-dependent_MTases_sf"/>
</dbReference>
<comment type="similarity">
    <text evidence="1">Belongs to the N(4)/N(6)-methyltransferase family.</text>
</comment>
<dbReference type="GO" id="GO:0009007">
    <property type="term" value="F:site-specific DNA-methyltransferase (adenine-specific) activity"/>
    <property type="evidence" value="ECO:0007669"/>
    <property type="project" value="UniProtKB-EC"/>
</dbReference>
<dbReference type="SUPFAM" id="SSF53335">
    <property type="entry name" value="S-adenosyl-L-methionine-dependent methyltransferases"/>
    <property type="match status" value="1"/>
</dbReference>
<dbReference type="InterPro" id="IPR012263">
    <property type="entry name" value="M_m6A_EcoRV"/>
</dbReference>
<evidence type="ECO:0000313" key="7">
    <source>
        <dbReference type="EMBL" id="APX98656.1"/>
    </source>
</evidence>
<dbReference type="InterPro" id="IPR012327">
    <property type="entry name" value="MeTrfase_D12"/>
</dbReference>
<keyword evidence="7" id="KW-0614">Plasmid</keyword>
<sequence length="298" mass="33873">MPSNATARSVFGYPGNKAGLSSWVLEHFPDHRTYVEVFGGAAGILANKPPSYNEVYNDVDGDLVQFFDVLRKRGDELAEWCATVPYSREKYGEWSSKWYDGWRPDDAVRRAGVFYYLRQVSFNGKYYTPGGFAVSTKRNQARTYANQVDRLEMFADRFREVVVEHLDWRACVEQWDDEETLLYFDPPYPDREFRYREGPGFDHGEFVDSLGDLESRWLVSYADPPAALIEVADLVATKETKYRMASGHNGDTEESTEVLAMNFNPREADLFVDTDHHQATLANGGCIPSTTADDGGDE</sequence>
<evidence type="ECO:0000313" key="8">
    <source>
        <dbReference type="EMBL" id="SIS06751.1"/>
    </source>
</evidence>
<evidence type="ECO:0000256" key="3">
    <source>
        <dbReference type="ARBA" id="ARBA00022603"/>
    </source>
</evidence>
<dbReference type="PANTHER" id="PTHR30481">
    <property type="entry name" value="DNA ADENINE METHYLASE"/>
    <property type="match status" value="1"/>
</dbReference>
<reference evidence="8 9" key="2">
    <citation type="submission" date="2017-01" db="EMBL/GenBank/DDBJ databases">
        <authorList>
            <person name="Mah S.A."/>
            <person name="Swanson W.J."/>
            <person name="Moy G.W."/>
            <person name="Vacquier V.D."/>
        </authorList>
    </citation>
    <scope>NUCLEOTIDE SEQUENCE [LARGE SCALE GENOMIC DNA]</scope>
    <source>
        <strain evidence="8 9">CGMCC 1.8909</strain>
    </source>
</reference>
<evidence type="ECO:0000313" key="10">
    <source>
        <dbReference type="Proteomes" id="UP000187321"/>
    </source>
</evidence>
<comment type="catalytic activity">
    <reaction evidence="6">
        <text>a 2'-deoxyadenosine in DNA + S-adenosyl-L-methionine = an N(6)-methyl-2'-deoxyadenosine in DNA + S-adenosyl-L-homocysteine + H(+)</text>
        <dbReference type="Rhea" id="RHEA:15197"/>
        <dbReference type="Rhea" id="RHEA-COMP:12418"/>
        <dbReference type="Rhea" id="RHEA-COMP:12419"/>
        <dbReference type="ChEBI" id="CHEBI:15378"/>
        <dbReference type="ChEBI" id="CHEBI:57856"/>
        <dbReference type="ChEBI" id="CHEBI:59789"/>
        <dbReference type="ChEBI" id="CHEBI:90615"/>
        <dbReference type="ChEBI" id="CHEBI:90616"/>
        <dbReference type="EC" id="2.1.1.72"/>
    </reaction>
</comment>
<dbReference type="GO" id="GO:0009307">
    <property type="term" value="P:DNA restriction-modification system"/>
    <property type="evidence" value="ECO:0007669"/>
    <property type="project" value="InterPro"/>
</dbReference>
<evidence type="ECO:0000256" key="5">
    <source>
        <dbReference type="ARBA" id="ARBA00022691"/>
    </source>
</evidence>
<geneLocation type="plasmid" evidence="7">
    <name>unnamed2</name>
</geneLocation>
<dbReference type="PIRSF" id="PIRSF000398">
    <property type="entry name" value="M_m6A_EcoRV"/>
    <property type="match status" value="1"/>
</dbReference>
<evidence type="ECO:0000256" key="1">
    <source>
        <dbReference type="ARBA" id="ARBA00006594"/>
    </source>
</evidence>
<keyword evidence="3 8" id="KW-0489">Methyltransferase</keyword>
<dbReference type="KEGG" id="hda:BB347_18370"/>
<dbReference type="Pfam" id="PF02086">
    <property type="entry name" value="MethyltransfD12"/>
    <property type="match status" value="1"/>
</dbReference>
<organism evidence="8 9">
    <name type="scientific">Natronorubrum daqingense</name>
    <dbReference type="NCBI Taxonomy" id="588898"/>
    <lineage>
        <taxon>Archaea</taxon>
        <taxon>Methanobacteriati</taxon>
        <taxon>Methanobacteriota</taxon>
        <taxon>Stenosarchaea group</taxon>
        <taxon>Halobacteria</taxon>
        <taxon>Halobacteriales</taxon>
        <taxon>Natrialbaceae</taxon>
        <taxon>Natronorubrum</taxon>
    </lineage>
</organism>
<dbReference type="GO" id="GO:0043565">
    <property type="term" value="F:sequence-specific DNA binding"/>
    <property type="evidence" value="ECO:0007669"/>
    <property type="project" value="TreeGrafter"/>
</dbReference>
<dbReference type="GO" id="GO:0006298">
    <property type="term" value="P:mismatch repair"/>
    <property type="evidence" value="ECO:0007669"/>
    <property type="project" value="TreeGrafter"/>
</dbReference>
<name>A0A1N7G2G6_9EURY</name>
<dbReference type="REBASE" id="188639">
    <property type="entry name" value="M.Hda313ORF18370P"/>
</dbReference>
<protein>
    <recommendedName>
        <fullName evidence="2">site-specific DNA-methyltransferase (adenine-specific)</fullName>
        <ecNumber evidence="2">2.1.1.72</ecNumber>
    </recommendedName>
</protein>
<dbReference type="Gene3D" id="3.40.50.150">
    <property type="entry name" value="Vaccinia Virus protein VP39"/>
    <property type="match status" value="1"/>
</dbReference>
<dbReference type="RefSeq" id="WP_076584138.1">
    <property type="nucleotide sequence ID" value="NZ_CP019329.1"/>
</dbReference>
<reference evidence="7 10" key="1">
    <citation type="submission" date="2017-01" db="EMBL/GenBank/DDBJ databases">
        <title>Complete genome sequence of Haloterrigena daqingensis type strain (JX313T).</title>
        <authorList>
            <person name="Shuang W."/>
        </authorList>
    </citation>
    <scope>NUCLEOTIDE SEQUENCE [LARGE SCALE GENOMIC DNA]</scope>
    <source>
        <strain evidence="10">JX313</strain>
        <strain evidence="7">JX313T</strain>
        <plasmid evidence="10">Plasmid unnamed2</plasmid>
        <plasmid evidence="7">unnamed2</plasmid>
    </source>
</reference>
<dbReference type="PANTHER" id="PTHR30481:SF4">
    <property type="entry name" value="SITE-SPECIFIC DNA-METHYLTRANSFERASE (ADENINE-SPECIFIC)"/>
    <property type="match status" value="1"/>
</dbReference>
<dbReference type="OrthoDB" id="372040at2157"/>
<keyword evidence="9" id="KW-1185">Reference proteome</keyword>
<evidence type="ECO:0000313" key="9">
    <source>
        <dbReference type="Proteomes" id="UP000185687"/>
    </source>
</evidence>
<accession>A0A1N7G2G6</accession>
<dbReference type="EMBL" id="CP019329">
    <property type="protein sequence ID" value="APX98656.1"/>
    <property type="molecule type" value="Genomic_DNA"/>
</dbReference>
<dbReference type="GeneID" id="30957951"/>
<dbReference type="EMBL" id="FTNP01000008">
    <property type="protein sequence ID" value="SIS06751.1"/>
    <property type="molecule type" value="Genomic_DNA"/>
</dbReference>
<evidence type="ECO:0000256" key="6">
    <source>
        <dbReference type="ARBA" id="ARBA00047942"/>
    </source>
</evidence>
<dbReference type="Proteomes" id="UP000187321">
    <property type="component" value="Plasmid unnamed2"/>
</dbReference>
<evidence type="ECO:0000256" key="4">
    <source>
        <dbReference type="ARBA" id="ARBA00022679"/>
    </source>
</evidence>
<keyword evidence="5" id="KW-0949">S-adenosyl-L-methionine</keyword>
<dbReference type="InterPro" id="IPR023095">
    <property type="entry name" value="Ade_MeTrfase_dom_2"/>
</dbReference>
<dbReference type="Gene3D" id="1.10.1020.10">
    <property type="entry name" value="Adenine-specific Methyltransferase, Domain 2"/>
    <property type="match status" value="1"/>
</dbReference>
<dbReference type="EC" id="2.1.1.72" evidence="2"/>
<dbReference type="AlphaFoldDB" id="A0A1N7G2G6"/>
<dbReference type="GO" id="GO:0032259">
    <property type="term" value="P:methylation"/>
    <property type="evidence" value="ECO:0007669"/>
    <property type="project" value="UniProtKB-KW"/>
</dbReference>
<dbReference type="Proteomes" id="UP000185687">
    <property type="component" value="Unassembled WGS sequence"/>
</dbReference>
<dbReference type="PRINTS" id="PR00505">
    <property type="entry name" value="D12N6MTFRASE"/>
</dbReference>
<dbReference type="GO" id="GO:1904047">
    <property type="term" value="F:S-adenosyl-L-methionine binding"/>
    <property type="evidence" value="ECO:0007669"/>
    <property type="project" value="TreeGrafter"/>
</dbReference>
<proteinExistence type="inferred from homology"/>